<dbReference type="InterPro" id="IPR029030">
    <property type="entry name" value="Caspase-like_dom_sf"/>
</dbReference>
<organism evidence="2 3">
    <name type="scientific">Roseateles oligotrophus</name>
    <dbReference type="NCBI Taxonomy" id="1769250"/>
    <lineage>
        <taxon>Bacteria</taxon>
        <taxon>Pseudomonadati</taxon>
        <taxon>Pseudomonadota</taxon>
        <taxon>Betaproteobacteria</taxon>
        <taxon>Burkholderiales</taxon>
        <taxon>Sphaerotilaceae</taxon>
        <taxon>Roseateles</taxon>
    </lineage>
</organism>
<keyword evidence="3" id="KW-1185">Reference proteome</keyword>
<proteinExistence type="predicted"/>
<evidence type="ECO:0000259" key="1">
    <source>
        <dbReference type="Pfam" id="PF00656"/>
    </source>
</evidence>
<feature type="domain" description="Peptidase C14 caspase" evidence="1">
    <location>
        <begin position="271"/>
        <end position="471"/>
    </location>
</feature>
<dbReference type="Pfam" id="PF00656">
    <property type="entry name" value="Peptidase_C14"/>
    <property type="match status" value="1"/>
</dbReference>
<evidence type="ECO:0000313" key="2">
    <source>
        <dbReference type="EMBL" id="MBB4843087.1"/>
    </source>
</evidence>
<protein>
    <recommendedName>
        <fullName evidence="1">Peptidase C14 caspase domain-containing protein</fullName>
    </recommendedName>
</protein>
<name>A0A840LCP0_9BURK</name>
<dbReference type="Proteomes" id="UP000562027">
    <property type="component" value="Unassembled WGS sequence"/>
</dbReference>
<evidence type="ECO:0000313" key="3">
    <source>
        <dbReference type="Proteomes" id="UP000562027"/>
    </source>
</evidence>
<dbReference type="EMBL" id="JACHLP010000003">
    <property type="protein sequence ID" value="MBB4843087.1"/>
    <property type="molecule type" value="Genomic_DNA"/>
</dbReference>
<dbReference type="GO" id="GO:0004197">
    <property type="term" value="F:cysteine-type endopeptidase activity"/>
    <property type="evidence" value="ECO:0007669"/>
    <property type="project" value="InterPro"/>
</dbReference>
<dbReference type="AlphaFoldDB" id="A0A840LCP0"/>
<dbReference type="InterPro" id="IPR011600">
    <property type="entry name" value="Pept_C14_caspase"/>
</dbReference>
<dbReference type="GO" id="GO:0006508">
    <property type="term" value="P:proteolysis"/>
    <property type="evidence" value="ECO:0007669"/>
    <property type="project" value="InterPro"/>
</dbReference>
<dbReference type="SUPFAM" id="SSF52129">
    <property type="entry name" value="Caspase-like"/>
    <property type="match status" value="1"/>
</dbReference>
<dbReference type="Gene3D" id="3.40.50.1460">
    <property type="match status" value="1"/>
</dbReference>
<comment type="caution">
    <text evidence="2">The sequence shown here is derived from an EMBL/GenBank/DDBJ whole genome shotgun (WGS) entry which is preliminary data.</text>
</comment>
<reference evidence="2 3" key="1">
    <citation type="submission" date="2020-08" db="EMBL/GenBank/DDBJ databases">
        <title>Functional genomics of gut bacteria from endangered species of beetles.</title>
        <authorList>
            <person name="Carlos-Shanley C."/>
        </authorList>
    </citation>
    <scope>NUCLEOTIDE SEQUENCE [LARGE SCALE GENOMIC DNA]</scope>
    <source>
        <strain evidence="2 3">S00239</strain>
    </source>
</reference>
<gene>
    <name evidence="2" type="ORF">HNP55_001606</name>
</gene>
<dbReference type="RefSeq" id="WP_221439511.1">
    <property type="nucleotide sequence ID" value="NZ_JACHLP010000003.1"/>
</dbReference>
<sequence>MSVSKNSEICPPAVGVGINISSGIDYYSNARDEVANAGCRQQLLRSAIPNSCTCAIVIKDGNARISKSLFENNLASWSESFLGGKVKKITVAPTISVEKVDVLAGVSTSTQFRDGLNSNIKSVTPAATLLPASPPSVTGANGESPHAKTVQVPSPTIDLIFEEEVPADLLTAAGLKLNGWDITVDQAKSSRRELIVLGAPSIIKSGVAIIESAKEKYLYWREDQRLKTFSQPYKSSAAILVAIDDYDRTKDKLNRGKTGFIQLKRMRQRSGELRTALIELGFSPANISELYDQDATSEAIEAELKKFWKGGASSGVERLFFYFGGHGITSEGLGVLVTYDFDKNRPTQTGFLMRDLSTRQTDAVTAKHMLVAIDACASGLVLQGHLGAQAAPSLSFETLSTIRNDTTGRARNFLVAGTEDQPAIYNDGGIFTSALIKGLSGDADYNHDGVIKFSELAQFVRDSVAIEASRQGAIQQVGEYTLNATGNGKILFIRGAK</sequence>
<accession>A0A840LCP0</accession>